<name>A0A7W6MLK7_9HYPH</name>
<dbReference type="EC" id="3.1.-.-" evidence="5"/>
<evidence type="ECO:0000259" key="6">
    <source>
        <dbReference type="Pfam" id="PF01850"/>
    </source>
</evidence>
<dbReference type="Proteomes" id="UP000542776">
    <property type="component" value="Unassembled WGS sequence"/>
</dbReference>
<protein>
    <recommendedName>
        <fullName evidence="5">Ribonuclease VapC</fullName>
        <shortName evidence="5">RNase VapC</shortName>
        <ecNumber evidence="5">3.1.-.-</ecNumber>
    </recommendedName>
    <alternativeName>
        <fullName evidence="5">Toxin VapC</fullName>
    </alternativeName>
</protein>
<dbReference type="Pfam" id="PF01850">
    <property type="entry name" value="PIN"/>
    <property type="match status" value="1"/>
</dbReference>
<feature type="binding site" evidence="5">
    <location>
        <position position="13"/>
    </location>
    <ligand>
        <name>Mg(2+)</name>
        <dbReference type="ChEBI" id="CHEBI:18420"/>
    </ligand>
</feature>
<reference evidence="7 8" key="1">
    <citation type="submission" date="2020-08" db="EMBL/GenBank/DDBJ databases">
        <title>Genomic Encyclopedia of Type Strains, Phase IV (KMG-IV): sequencing the most valuable type-strain genomes for metagenomic binning, comparative biology and taxonomic classification.</title>
        <authorList>
            <person name="Goeker M."/>
        </authorList>
    </citation>
    <scope>NUCLEOTIDE SEQUENCE [LARGE SCALE GENOMIC DNA]</scope>
    <source>
        <strain evidence="7 8">DSM 102238</strain>
    </source>
</reference>
<sequence>MISALTARRVSVDTNVFIYLLEGVEGLEEVSQTFRRIIVERAFEAFTSEFTLCEVLVHPLRRAADEEVAAYRSLIEISGAFTTIPVDLPAFVEAARLRATLGLRTPDAIHVACALHSGCDVILSNDQRLQLHSHLIRVEFR</sequence>
<comment type="caution">
    <text evidence="7">The sequence shown here is derived from an EMBL/GenBank/DDBJ whole genome shotgun (WGS) entry which is preliminary data.</text>
</comment>
<evidence type="ECO:0000256" key="5">
    <source>
        <dbReference type="HAMAP-Rule" id="MF_00265"/>
    </source>
</evidence>
<gene>
    <name evidence="5" type="primary">vapC</name>
    <name evidence="7" type="ORF">GGR04_003724</name>
</gene>
<evidence type="ECO:0000313" key="7">
    <source>
        <dbReference type="EMBL" id="MBB3999854.1"/>
    </source>
</evidence>
<keyword evidence="1 5" id="KW-1277">Toxin-antitoxin system</keyword>
<evidence type="ECO:0000313" key="8">
    <source>
        <dbReference type="Proteomes" id="UP000542776"/>
    </source>
</evidence>
<feature type="binding site" evidence="5">
    <location>
        <position position="107"/>
    </location>
    <ligand>
        <name>Mg(2+)</name>
        <dbReference type="ChEBI" id="CHEBI:18420"/>
    </ligand>
</feature>
<keyword evidence="5" id="KW-0460">Magnesium</keyword>
<dbReference type="HAMAP" id="MF_00265">
    <property type="entry name" value="VapC_Nob1"/>
    <property type="match status" value="1"/>
</dbReference>
<evidence type="ECO:0000256" key="1">
    <source>
        <dbReference type="ARBA" id="ARBA00022649"/>
    </source>
</evidence>
<dbReference type="GO" id="GO:0090729">
    <property type="term" value="F:toxin activity"/>
    <property type="evidence" value="ECO:0007669"/>
    <property type="project" value="UniProtKB-KW"/>
</dbReference>
<dbReference type="CDD" id="cd09854">
    <property type="entry name" value="PIN_VapC-like"/>
    <property type="match status" value="1"/>
</dbReference>
<dbReference type="EMBL" id="JACIEK010000012">
    <property type="protein sequence ID" value="MBB3999854.1"/>
    <property type="molecule type" value="Genomic_DNA"/>
</dbReference>
<dbReference type="GO" id="GO:0000287">
    <property type="term" value="F:magnesium ion binding"/>
    <property type="evidence" value="ECO:0007669"/>
    <property type="project" value="UniProtKB-UniRule"/>
</dbReference>
<dbReference type="GO" id="GO:0016787">
    <property type="term" value="F:hydrolase activity"/>
    <property type="evidence" value="ECO:0007669"/>
    <property type="project" value="UniProtKB-KW"/>
</dbReference>
<accession>A0A7W6MLK7</accession>
<comment type="function">
    <text evidence="5">Toxic component of a toxin-antitoxin (TA) system. An RNase.</text>
</comment>
<dbReference type="GO" id="GO:0004540">
    <property type="term" value="F:RNA nuclease activity"/>
    <property type="evidence" value="ECO:0007669"/>
    <property type="project" value="InterPro"/>
</dbReference>
<comment type="cofactor">
    <cofactor evidence="5">
        <name>Mg(2+)</name>
        <dbReference type="ChEBI" id="CHEBI:18420"/>
    </cofactor>
</comment>
<dbReference type="RefSeq" id="WP_183201356.1">
    <property type="nucleotide sequence ID" value="NZ_JACIEK010000012.1"/>
</dbReference>
<comment type="similarity">
    <text evidence="5">Belongs to the PINc/VapC protein family.</text>
</comment>
<evidence type="ECO:0000256" key="2">
    <source>
        <dbReference type="ARBA" id="ARBA00022722"/>
    </source>
</evidence>
<dbReference type="InterPro" id="IPR002716">
    <property type="entry name" value="PIN_dom"/>
</dbReference>
<keyword evidence="5" id="KW-0800">Toxin</keyword>
<keyword evidence="2 5" id="KW-0540">Nuclease</keyword>
<evidence type="ECO:0000256" key="3">
    <source>
        <dbReference type="ARBA" id="ARBA00022723"/>
    </source>
</evidence>
<dbReference type="Gene3D" id="3.40.50.1010">
    <property type="entry name" value="5'-nuclease"/>
    <property type="match status" value="1"/>
</dbReference>
<dbReference type="PANTHER" id="PTHR38826:SF5">
    <property type="entry name" value="RIBONUCLEASE VAPC13"/>
    <property type="match status" value="1"/>
</dbReference>
<keyword evidence="4 5" id="KW-0378">Hydrolase</keyword>
<organism evidence="7 8">
    <name type="scientific">Aureimonas pseudogalii</name>
    <dbReference type="NCBI Taxonomy" id="1744844"/>
    <lineage>
        <taxon>Bacteria</taxon>
        <taxon>Pseudomonadati</taxon>
        <taxon>Pseudomonadota</taxon>
        <taxon>Alphaproteobacteria</taxon>
        <taxon>Hyphomicrobiales</taxon>
        <taxon>Aurantimonadaceae</taxon>
        <taxon>Aureimonas</taxon>
    </lineage>
</organism>
<feature type="domain" description="PIN" evidence="6">
    <location>
        <begin position="12"/>
        <end position="130"/>
    </location>
</feature>
<keyword evidence="8" id="KW-1185">Reference proteome</keyword>
<keyword evidence="3 5" id="KW-0479">Metal-binding</keyword>
<dbReference type="AlphaFoldDB" id="A0A7W6MLK7"/>
<dbReference type="SUPFAM" id="SSF88723">
    <property type="entry name" value="PIN domain-like"/>
    <property type="match status" value="1"/>
</dbReference>
<proteinExistence type="inferred from homology"/>
<dbReference type="PANTHER" id="PTHR38826">
    <property type="entry name" value="RIBONUCLEASE VAPC13"/>
    <property type="match status" value="1"/>
</dbReference>
<dbReference type="InterPro" id="IPR052106">
    <property type="entry name" value="PINc/VapC_TA"/>
</dbReference>
<dbReference type="InterPro" id="IPR022907">
    <property type="entry name" value="VapC_family"/>
</dbReference>
<dbReference type="InterPro" id="IPR029060">
    <property type="entry name" value="PIN-like_dom_sf"/>
</dbReference>
<evidence type="ECO:0000256" key="4">
    <source>
        <dbReference type="ARBA" id="ARBA00022801"/>
    </source>
</evidence>